<dbReference type="GO" id="GO:0043531">
    <property type="term" value="F:ADP binding"/>
    <property type="evidence" value="ECO:0007669"/>
    <property type="project" value="InterPro"/>
</dbReference>
<feature type="compositionally biased region" description="Low complexity" evidence="3">
    <location>
        <begin position="852"/>
        <end position="869"/>
    </location>
</feature>
<organism evidence="4 5">
    <name type="scientific">Strongylocentrotus purpuratus</name>
    <name type="common">Purple sea urchin</name>
    <dbReference type="NCBI Taxonomy" id="7668"/>
    <lineage>
        <taxon>Eukaryota</taxon>
        <taxon>Metazoa</taxon>
        <taxon>Echinodermata</taxon>
        <taxon>Eleutherozoa</taxon>
        <taxon>Echinozoa</taxon>
        <taxon>Echinoidea</taxon>
        <taxon>Euechinoidea</taxon>
        <taxon>Echinacea</taxon>
        <taxon>Camarodonta</taxon>
        <taxon>Echinidea</taxon>
        <taxon>Strongylocentrotidae</taxon>
        <taxon>Strongylocentrotus</taxon>
    </lineage>
</organism>
<dbReference type="Pfam" id="PF13424">
    <property type="entry name" value="TPR_12"/>
    <property type="match status" value="1"/>
</dbReference>
<reference evidence="4" key="2">
    <citation type="submission" date="2021-01" db="UniProtKB">
        <authorList>
            <consortium name="EnsemblMetazoa"/>
        </authorList>
    </citation>
    <scope>IDENTIFICATION</scope>
</reference>
<dbReference type="SUPFAM" id="SSF52540">
    <property type="entry name" value="P-loop containing nucleoside triphosphate hydrolases"/>
    <property type="match status" value="1"/>
</dbReference>
<protein>
    <submittedName>
        <fullName evidence="4">Uncharacterized protein</fullName>
    </submittedName>
</protein>
<feature type="region of interest" description="Disordered" evidence="3">
    <location>
        <begin position="852"/>
        <end position="903"/>
    </location>
</feature>
<dbReference type="InterPro" id="IPR019734">
    <property type="entry name" value="TPR_rpt"/>
</dbReference>
<reference evidence="5" key="1">
    <citation type="submission" date="2015-02" db="EMBL/GenBank/DDBJ databases">
        <title>Genome sequencing for Strongylocentrotus purpuratus.</title>
        <authorList>
            <person name="Murali S."/>
            <person name="Liu Y."/>
            <person name="Vee V."/>
            <person name="English A."/>
            <person name="Wang M."/>
            <person name="Skinner E."/>
            <person name="Han Y."/>
            <person name="Muzny D.M."/>
            <person name="Worley K.C."/>
            <person name="Gibbs R.A."/>
        </authorList>
    </citation>
    <scope>NUCLEOTIDE SEQUENCE</scope>
</reference>
<evidence type="ECO:0000313" key="4">
    <source>
        <dbReference type="EnsemblMetazoa" id="XP_030838193"/>
    </source>
</evidence>
<keyword evidence="5" id="KW-1185">Reference proteome</keyword>
<evidence type="ECO:0000313" key="5">
    <source>
        <dbReference type="Proteomes" id="UP000007110"/>
    </source>
</evidence>
<evidence type="ECO:0000256" key="3">
    <source>
        <dbReference type="SAM" id="MobiDB-lite"/>
    </source>
</evidence>
<feature type="compositionally biased region" description="Basic and acidic residues" evidence="3">
    <location>
        <begin position="870"/>
        <end position="881"/>
    </location>
</feature>
<dbReference type="Gene3D" id="1.25.40.10">
    <property type="entry name" value="Tetratricopeptide repeat domain"/>
    <property type="match status" value="2"/>
</dbReference>
<dbReference type="InterPro" id="IPR011990">
    <property type="entry name" value="TPR-like_helical_dom_sf"/>
</dbReference>
<dbReference type="Gene3D" id="3.40.50.300">
    <property type="entry name" value="P-loop containing nucleotide triphosphate hydrolases"/>
    <property type="match status" value="1"/>
</dbReference>
<accession>A0A7M7NLA0</accession>
<dbReference type="Proteomes" id="UP000007110">
    <property type="component" value="Unassembled WGS sequence"/>
</dbReference>
<name>A0A7M7NLA0_STRPU</name>
<sequence length="903" mass="103310">MLAGRRDPLFVGRDSYIRIILDFFKEARHPGVRCVCLWGMAGTGKTKLGAETCTIYAEMMDNPKPRLVLVDLNKKDSISDVGMAFLSSVGKPEEANKFKLHLVYDWIKSCREEYIFLFDNADDLLKPTSLAKDHFQNMLKQTLELQQNSNIKIIITSRYAVKFAHLDNHQNFHQNFKEIEVQSLEMEEAVQLLFKSVQQGPRGNLPVKGEEPITEEKAMKLAEHCGNNPQALRAVASQLISGKDPDTVLRLLANPMKMKLVLNDQSLWGLGQDATQESARESNQVLKCLGVMFEDMNPNLKLHLIRLAVLPGLFSQTWGLKILSDVDQEGSRRQSLSDELEFELDDVAGTSLLLRESLDIFQSGGGRDARAREKFYSMHPLVRCLCLMKVEADEKMKRTFQSGLLSFIDECFQQLRQFTAYDDEDACGSLQRLEKEKANITQYLELEMHKTFSGKPHPLTKYLPEYPQVLLRSNMARESDILAFMERFMFTKERSKFFRQRADAAKMFGDMPGWVNHQGWFADQELQLHKFKEAETAIANPMSYCQTQLTMTPDLREGYSQCLYVKGNLLVQKPQARGHMQNKMREEGTKILKECIQVRHRHLGNSLVSARSINALGSAYFKGMKYEEALEQHKLALEVLKTVTKNHPETHPDYTFYLMNIGTCYHELGYSYSRSITQKEKGRRYFEQAIRTYKEGQEALRGVDLDKTSIMGTMLKNLAMTYCEMEDYKTALNHADLATGIRVKTLGDDHPDVARAHYFVGSLYMSLGEQEKKAGKNIFEIEEYKKAKECFDRALIIEFKVGYERRSQDYNELKEDIEKLFNILNKKREWQRYSLKFKEHEKGLFVPVTELEASSSSAGSEASTSSAGTKSDRQDRKRAGDIIKPSSPGIPDSPPDPKKCNVS</sequence>
<dbReference type="GeneID" id="100888565"/>
<dbReference type="RefSeq" id="XP_030838193.1">
    <property type="nucleotide sequence ID" value="XM_030982333.1"/>
</dbReference>
<keyword evidence="1" id="KW-0677">Repeat</keyword>
<dbReference type="EnsemblMetazoa" id="XM_030982333">
    <property type="protein sequence ID" value="XP_030838193"/>
    <property type="gene ID" value="LOC100888565"/>
</dbReference>
<evidence type="ECO:0000256" key="1">
    <source>
        <dbReference type="ARBA" id="ARBA00022737"/>
    </source>
</evidence>
<dbReference type="OMA" id="WGLFLLD"/>
<keyword evidence="2" id="KW-0802">TPR repeat</keyword>
<dbReference type="InterPro" id="IPR027417">
    <property type="entry name" value="P-loop_NTPase"/>
</dbReference>
<proteinExistence type="predicted"/>
<dbReference type="SUPFAM" id="SSF48452">
    <property type="entry name" value="TPR-like"/>
    <property type="match status" value="1"/>
</dbReference>
<evidence type="ECO:0000256" key="2">
    <source>
        <dbReference type="ARBA" id="ARBA00022803"/>
    </source>
</evidence>
<dbReference type="SMART" id="SM00028">
    <property type="entry name" value="TPR"/>
    <property type="match status" value="2"/>
</dbReference>
<dbReference type="AlphaFoldDB" id="A0A7M7NLA0"/>
<dbReference type="PANTHER" id="PTHR45641:SF1">
    <property type="entry name" value="AAA+ ATPASE DOMAIN-CONTAINING PROTEIN"/>
    <property type="match status" value="1"/>
</dbReference>
<dbReference type="PANTHER" id="PTHR45641">
    <property type="entry name" value="TETRATRICOPEPTIDE REPEAT PROTEIN (AFU_ORTHOLOGUE AFUA_6G03870)"/>
    <property type="match status" value="1"/>
</dbReference>